<accession>J9G833</accession>
<dbReference type="InterPro" id="IPR001650">
    <property type="entry name" value="Helicase_C-like"/>
</dbReference>
<dbReference type="PANTHER" id="PTHR47396">
    <property type="entry name" value="TYPE I RESTRICTION ENZYME ECOKI R PROTEIN"/>
    <property type="match status" value="1"/>
</dbReference>
<name>J9G833_9ZZZZ</name>
<dbReference type="InterPro" id="IPR050742">
    <property type="entry name" value="Helicase_Restrict-Modif_Enz"/>
</dbReference>
<dbReference type="SMART" id="SM00487">
    <property type="entry name" value="DEXDc"/>
    <property type="match status" value="1"/>
</dbReference>
<dbReference type="Pfam" id="PF00271">
    <property type="entry name" value="Helicase_C"/>
    <property type="match status" value="1"/>
</dbReference>
<dbReference type="InterPro" id="IPR014001">
    <property type="entry name" value="Helicase_ATP-bd"/>
</dbReference>
<evidence type="ECO:0000259" key="2">
    <source>
        <dbReference type="PROSITE" id="PS51194"/>
    </source>
</evidence>
<protein>
    <submittedName>
        <fullName evidence="3">Helicase protein</fullName>
    </submittedName>
</protein>
<proteinExistence type="predicted"/>
<keyword evidence="3" id="KW-0347">Helicase</keyword>
<feature type="domain" description="Helicase C-terminal" evidence="2">
    <location>
        <begin position="230"/>
        <end position="375"/>
    </location>
</feature>
<dbReference type="PANTHER" id="PTHR47396:SF1">
    <property type="entry name" value="ATP-DEPENDENT HELICASE IRC3-RELATED"/>
    <property type="match status" value="1"/>
</dbReference>
<dbReference type="PROSITE" id="PS51194">
    <property type="entry name" value="HELICASE_CTER"/>
    <property type="match status" value="1"/>
</dbReference>
<dbReference type="GO" id="GO:0016787">
    <property type="term" value="F:hydrolase activity"/>
    <property type="evidence" value="ECO:0007669"/>
    <property type="project" value="InterPro"/>
</dbReference>
<dbReference type="PROSITE" id="PS51192">
    <property type="entry name" value="HELICASE_ATP_BIND_1"/>
    <property type="match status" value="1"/>
</dbReference>
<evidence type="ECO:0000313" key="3">
    <source>
        <dbReference type="EMBL" id="EJX03417.1"/>
    </source>
</evidence>
<dbReference type="AlphaFoldDB" id="J9G833"/>
<dbReference type="Gene3D" id="3.40.50.300">
    <property type="entry name" value="P-loop containing nucleotide triphosphate hydrolases"/>
    <property type="match status" value="2"/>
</dbReference>
<dbReference type="SMART" id="SM00490">
    <property type="entry name" value="HELICc"/>
    <property type="match status" value="1"/>
</dbReference>
<sequence>MRDYQQKAVDAAVRFFRDGRKKNGVIVLPTGSGKSLVIANIAMELGEPVLIFQPSKEILEQNHEKLCSYGIDNVGIFSASFNKQEVRRITFATIGSVKNRKDYFRKFRYCIIDECHQVNAEAGMYKDFIETTGCKVIGLTATPYRLYSSLAYGSMLRFITRTNPRIFNELLYHVDPKDLLSKGYLAHMEYYQLQLVDTSKVKLNTSGAEFSDRSLRSYYRQIKYRDSLENVIQRLVNAGRESILVFTRFIDEAEFVVKKVQAPAAVVTGETGKSERERILSDFKAKKIKVVTNVGVLTTGFDFPELATVVLARPTMSLALYYQMCGRAIRPYKGKTSWIVDLCGNYKRFGRVEELTLQQTQTGLWSVNSGARQLTNVWFTK</sequence>
<keyword evidence="3" id="KW-0378">Hydrolase</keyword>
<dbReference type="InterPro" id="IPR027417">
    <property type="entry name" value="P-loop_NTPase"/>
</dbReference>
<dbReference type="GO" id="GO:0003677">
    <property type="term" value="F:DNA binding"/>
    <property type="evidence" value="ECO:0007669"/>
    <property type="project" value="InterPro"/>
</dbReference>
<dbReference type="EMBL" id="AMCI01002171">
    <property type="protein sequence ID" value="EJX03417.1"/>
    <property type="molecule type" value="Genomic_DNA"/>
</dbReference>
<dbReference type="GO" id="GO:0005829">
    <property type="term" value="C:cytosol"/>
    <property type="evidence" value="ECO:0007669"/>
    <property type="project" value="TreeGrafter"/>
</dbReference>
<dbReference type="Pfam" id="PF04851">
    <property type="entry name" value="ResIII"/>
    <property type="match status" value="1"/>
</dbReference>
<dbReference type="InterPro" id="IPR006935">
    <property type="entry name" value="Helicase/UvrB_N"/>
</dbReference>
<evidence type="ECO:0000259" key="1">
    <source>
        <dbReference type="PROSITE" id="PS51192"/>
    </source>
</evidence>
<dbReference type="GO" id="GO:0005524">
    <property type="term" value="F:ATP binding"/>
    <property type="evidence" value="ECO:0007669"/>
    <property type="project" value="InterPro"/>
</dbReference>
<feature type="domain" description="Helicase ATP-binding" evidence="1">
    <location>
        <begin position="15"/>
        <end position="161"/>
    </location>
</feature>
<organism evidence="3">
    <name type="scientific">gut metagenome</name>
    <dbReference type="NCBI Taxonomy" id="749906"/>
    <lineage>
        <taxon>unclassified sequences</taxon>
        <taxon>metagenomes</taxon>
        <taxon>organismal metagenomes</taxon>
    </lineage>
</organism>
<gene>
    <name evidence="3" type="ORF">EVA_08477</name>
</gene>
<comment type="caution">
    <text evidence="3">The sequence shown here is derived from an EMBL/GenBank/DDBJ whole genome shotgun (WGS) entry which is preliminary data.</text>
</comment>
<keyword evidence="3" id="KW-0547">Nucleotide-binding</keyword>
<keyword evidence="3" id="KW-0067">ATP-binding</keyword>
<dbReference type="SUPFAM" id="SSF52540">
    <property type="entry name" value="P-loop containing nucleoside triphosphate hydrolases"/>
    <property type="match status" value="1"/>
</dbReference>
<reference evidence="3" key="1">
    <citation type="journal article" date="2012" name="PLoS ONE">
        <title>Gene sets for utilization of primary and secondary nutrition supplies in the distal gut of endangered iberian lynx.</title>
        <authorList>
            <person name="Alcaide M."/>
            <person name="Messina E."/>
            <person name="Richter M."/>
            <person name="Bargiela R."/>
            <person name="Peplies J."/>
            <person name="Huws S.A."/>
            <person name="Newbold C.J."/>
            <person name="Golyshin P.N."/>
            <person name="Simon M.A."/>
            <person name="Lopez G."/>
            <person name="Yakimov M.M."/>
            <person name="Ferrer M."/>
        </authorList>
    </citation>
    <scope>NUCLEOTIDE SEQUENCE</scope>
</reference>
<dbReference type="GO" id="GO:0004386">
    <property type="term" value="F:helicase activity"/>
    <property type="evidence" value="ECO:0007669"/>
    <property type="project" value="UniProtKB-KW"/>
</dbReference>